<reference evidence="1" key="1">
    <citation type="submission" date="2024-09" db="EMBL/GenBank/DDBJ databases">
        <title>Black Yeasts Isolated from many extreme environments.</title>
        <authorList>
            <person name="Coleine C."/>
            <person name="Stajich J.E."/>
            <person name="Selbmann L."/>
        </authorList>
    </citation>
    <scope>NUCLEOTIDE SEQUENCE</scope>
    <source>
        <strain evidence="1">CCFEE 5737</strain>
    </source>
</reference>
<dbReference type="Proteomes" id="UP001186974">
    <property type="component" value="Unassembled WGS sequence"/>
</dbReference>
<protein>
    <submittedName>
        <fullName evidence="1">Uncharacterized protein</fullName>
    </submittedName>
</protein>
<evidence type="ECO:0000313" key="2">
    <source>
        <dbReference type="Proteomes" id="UP001186974"/>
    </source>
</evidence>
<evidence type="ECO:0000313" key="1">
    <source>
        <dbReference type="EMBL" id="KAK3067775.1"/>
    </source>
</evidence>
<keyword evidence="2" id="KW-1185">Reference proteome</keyword>
<name>A0ACC3DFC9_9PEZI</name>
<sequence length="72" mass="7919">MTLSPYALDLDDSGGSSTDLNFDVASFAMTHDSELSGTTVPRMVVLYRYRVKRRSKDKGNPFIEAAVAESET</sequence>
<proteinExistence type="predicted"/>
<organism evidence="1 2">
    <name type="scientific">Coniosporium uncinatum</name>
    <dbReference type="NCBI Taxonomy" id="93489"/>
    <lineage>
        <taxon>Eukaryota</taxon>
        <taxon>Fungi</taxon>
        <taxon>Dikarya</taxon>
        <taxon>Ascomycota</taxon>
        <taxon>Pezizomycotina</taxon>
        <taxon>Dothideomycetes</taxon>
        <taxon>Dothideomycetes incertae sedis</taxon>
        <taxon>Coniosporium</taxon>
    </lineage>
</organism>
<feature type="non-terminal residue" evidence="1">
    <location>
        <position position="72"/>
    </location>
</feature>
<comment type="caution">
    <text evidence="1">The sequence shown here is derived from an EMBL/GenBank/DDBJ whole genome shotgun (WGS) entry which is preliminary data.</text>
</comment>
<accession>A0ACC3DFC9</accession>
<gene>
    <name evidence="1" type="ORF">LTS18_000939</name>
</gene>
<dbReference type="EMBL" id="JAWDJW010005443">
    <property type="protein sequence ID" value="KAK3067775.1"/>
    <property type="molecule type" value="Genomic_DNA"/>
</dbReference>